<reference evidence="1 2" key="1">
    <citation type="submission" date="2015-05" db="EMBL/GenBank/DDBJ databases">
        <title>Evolution of Trichinella species and genotypes.</title>
        <authorList>
            <person name="Korhonen P.K."/>
            <person name="Edoardo P."/>
            <person name="Giuseppe L.R."/>
            <person name="Gasser R.B."/>
        </authorList>
    </citation>
    <scope>NUCLEOTIDE SEQUENCE [LARGE SCALE GENOMIC DNA]</scope>
    <source>
        <strain evidence="1">ISS10</strain>
    </source>
</reference>
<comment type="caution">
    <text evidence="1">The sequence shown here is derived from an EMBL/GenBank/DDBJ whole genome shotgun (WGS) entry which is preliminary data.</text>
</comment>
<dbReference type="EMBL" id="JYDW01000044">
    <property type="protein sequence ID" value="KRZ59264.1"/>
    <property type="molecule type" value="Genomic_DNA"/>
</dbReference>
<proteinExistence type="predicted"/>
<evidence type="ECO:0000313" key="2">
    <source>
        <dbReference type="Proteomes" id="UP000054721"/>
    </source>
</evidence>
<dbReference type="Proteomes" id="UP000054721">
    <property type="component" value="Unassembled WGS sequence"/>
</dbReference>
<dbReference type="OrthoDB" id="5920077at2759"/>
<evidence type="ECO:0000313" key="1">
    <source>
        <dbReference type="EMBL" id="KRZ59264.1"/>
    </source>
</evidence>
<sequence length="145" mass="16251">MESHVSLVPPALPSLLISPPQSLARINAAALVKLTQCWDTNFHFAKSKIRLKFGQFGKRTRWKSGFGMECCFGELTRASVGLLWIDGSKRKGWVLFDFHQSLPASFAVGIRRSKLTSETFDQSAERLRRDQLCEQCAKLAPKLPG</sequence>
<protein>
    <submittedName>
        <fullName evidence="1">Uncharacterized protein</fullName>
    </submittedName>
</protein>
<gene>
    <name evidence="1" type="ORF">T02_9588</name>
</gene>
<name>A0A0V1LIE0_9BILA</name>
<organism evidence="1 2">
    <name type="scientific">Trichinella nativa</name>
    <dbReference type="NCBI Taxonomy" id="6335"/>
    <lineage>
        <taxon>Eukaryota</taxon>
        <taxon>Metazoa</taxon>
        <taxon>Ecdysozoa</taxon>
        <taxon>Nematoda</taxon>
        <taxon>Enoplea</taxon>
        <taxon>Dorylaimia</taxon>
        <taxon>Trichinellida</taxon>
        <taxon>Trichinellidae</taxon>
        <taxon>Trichinella</taxon>
    </lineage>
</organism>
<dbReference type="AlphaFoldDB" id="A0A0V1LIE0"/>
<keyword evidence="2" id="KW-1185">Reference proteome</keyword>
<accession>A0A0V1LIE0</accession>